<sequence>MTEKVANMRLSEDIPLPSIEGGSPDTAGGVNLSGGRRNSRTPSVSLSPPLGDSDTGYPASIDGRLGMSQVADSIEDIATGSENPSVLLLPERPHARDDTPQRRRRSSSRINLVPHDVADEELPHDRFHEPNFQSAFSDAHRVVSELADVLSSSSLSNAPDSTMRSLYVEAKRLAQFRCQSTRTIGFVGDSGVGKSSLLNSLLDFKGLARTSNSGEACTCVATEYHYHNSDNFAIDVEWFSEDDIAAQLSELLQSYRHFHLHGPDLDRQEREDLEDRANLARDTFRAMFRGRLGDEQFLTLSSESAVMETLKSWVAESRFSSASDREEQHSINECSTHLMRLTSDESSNQQPAKWPFIQKIKLVILVWLPFDFVNMSRVFLKAHILSKGLVLVDLPGLRDLNSARRNITERYMLQCDEIFAICNIGRAMTDASVVSIFDLARQARLSNVGIICTKSDDIQAEEAIRDWRGEKARRIKHFMDTIATDQRDVESIQEDLADYAADDDISEEEARELFALNRRSEQAKQTLDSLYRNRVLGNLFQVFCASNTEYWKHRYSPKDAAFPHLSLSGILTIRKHCISMVADRQLRVATKYIQDDIPALLEDVELWVQSGAGSVDAEQKAAIRETLNMLEARLNRELMGNSSHISTIARSFNQAFRARILEGTCLNRSKN</sequence>
<accession>A0A8H8U275</accession>
<dbReference type="Proteomes" id="UP000431533">
    <property type="component" value="Unassembled WGS sequence"/>
</dbReference>
<organism evidence="3 4">
    <name type="scientific">Lachnellula hyalina</name>
    <dbReference type="NCBI Taxonomy" id="1316788"/>
    <lineage>
        <taxon>Eukaryota</taxon>
        <taxon>Fungi</taxon>
        <taxon>Dikarya</taxon>
        <taxon>Ascomycota</taxon>
        <taxon>Pezizomycotina</taxon>
        <taxon>Leotiomycetes</taxon>
        <taxon>Helotiales</taxon>
        <taxon>Lachnaceae</taxon>
        <taxon>Lachnellula</taxon>
    </lineage>
</organism>
<feature type="region of interest" description="Disordered" evidence="1">
    <location>
        <begin position="1"/>
        <end position="61"/>
    </location>
</feature>
<dbReference type="InterPro" id="IPR027417">
    <property type="entry name" value="P-loop_NTPase"/>
</dbReference>
<feature type="domain" description="Dynamin N-terminal" evidence="2">
    <location>
        <begin position="184"/>
        <end position="449"/>
    </location>
</feature>
<dbReference type="InterPro" id="IPR045063">
    <property type="entry name" value="Dynamin_N"/>
</dbReference>
<dbReference type="RefSeq" id="XP_031007445.1">
    <property type="nucleotide sequence ID" value="XM_031147341.1"/>
</dbReference>
<dbReference type="OrthoDB" id="3598281at2759"/>
<gene>
    <name evidence="3" type="primary">Nuggc_1</name>
    <name evidence="3" type="ORF">LHYA1_G002364</name>
</gene>
<dbReference type="SUPFAM" id="SSF52540">
    <property type="entry name" value="P-loop containing nucleoside triphosphate hydrolases"/>
    <property type="match status" value="1"/>
</dbReference>
<dbReference type="PANTHER" id="PTHR36681">
    <property type="entry name" value="NUCLEAR GTPASE, GERMINAL CENTER-ASSOCIATED, TANDEM DUPLICATE 3"/>
    <property type="match status" value="1"/>
</dbReference>
<evidence type="ECO:0000259" key="2">
    <source>
        <dbReference type="Pfam" id="PF00350"/>
    </source>
</evidence>
<dbReference type="GeneID" id="41982562"/>
<reference evidence="3 4" key="1">
    <citation type="submission" date="2018-05" db="EMBL/GenBank/DDBJ databases">
        <title>Genome sequencing and assembly of the regulated plant pathogen Lachnellula willkommii and related sister species for the development of diagnostic species identification markers.</title>
        <authorList>
            <person name="Giroux E."/>
            <person name="Bilodeau G."/>
        </authorList>
    </citation>
    <scope>NUCLEOTIDE SEQUENCE [LARGE SCALE GENOMIC DNA]</scope>
    <source>
        <strain evidence="3 4">CBS 185.66</strain>
    </source>
</reference>
<keyword evidence="4" id="KW-1185">Reference proteome</keyword>
<protein>
    <submittedName>
        <fullName evidence="3">Nuclear GTPase SLIP-GC</fullName>
    </submittedName>
</protein>
<evidence type="ECO:0000313" key="4">
    <source>
        <dbReference type="Proteomes" id="UP000431533"/>
    </source>
</evidence>
<dbReference type="AlphaFoldDB" id="A0A8H8U275"/>
<proteinExistence type="predicted"/>
<evidence type="ECO:0000256" key="1">
    <source>
        <dbReference type="SAM" id="MobiDB-lite"/>
    </source>
</evidence>
<evidence type="ECO:0000313" key="3">
    <source>
        <dbReference type="EMBL" id="TVY28657.1"/>
    </source>
</evidence>
<dbReference type="PANTHER" id="PTHR36681:SF3">
    <property type="entry name" value="NUCLEAR GTPASE, GERMINAL CENTER-ASSOCIATED, TANDEM DUPLICATE 3"/>
    <property type="match status" value="1"/>
</dbReference>
<feature type="compositionally biased region" description="Basic and acidic residues" evidence="1">
    <location>
        <begin position="91"/>
        <end position="101"/>
    </location>
</feature>
<dbReference type="Pfam" id="PF00350">
    <property type="entry name" value="Dynamin_N"/>
    <property type="match status" value="1"/>
</dbReference>
<name>A0A8H8U275_9HELO</name>
<dbReference type="Gene3D" id="3.40.50.300">
    <property type="entry name" value="P-loop containing nucleotide triphosphate hydrolases"/>
    <property type="match status" value="2"/>
</dbReference>
<comment type="caution">
    <text evidence="3">The sequence shown here is derived from an EMBL/GenBank/DDBJ whole genome shotgun (WGS) entry which is preliminary data.</text>
</comment>
<feature type="region of interest" description="Disordered" evidence="1">
    <location>
        <begin position="81"/>
        <end position="109"/>
    </location>
</feature>
<dbReference type="EMBL" id="QGMH01000028">
    <property type="protein sequence ID" value="TVY28657.1"/>
    <property type="molecule type" value="Genomic_DNA"/>
</dbReference>